<evidence type="ECO:0000256" key="3">
    <source>
        <dbReference type="SAM" id="MobiDB-lite"/>
    </source>
</evidence>
<comment type="caution">
    <text evidence="4">The sequence shown here is derived from an EMBL/GenBank/DDBJ whole genome shotgun (WGS) entry which is preliminary data.</text>
</comment>
<keyword evidence="5" id="KW-1185">Reference proteome</keyword>
<dbReference type="STRING" id="33528.ENSGAFP00000019219"/>
<feature type="compositionally biased region" description="Basic and acidic residues" evidence="3">
    <location>
        <begin position="247"/>
        <end position="258"/>
    </location>
</feature>
<comment type="subcellular location">
    <subcellularLocation>
        <location evidence="1">Nucleus</location>
    </subcellularLocation>
</comment>
<organism evidence="4 5">
    <name type="scientific">Gambusia affinis</name>
    <name type="common">Western mosquitofish</name>
    <name type="synonym">Heterandria affinis</name>
    <dbReference type="NCBI Taxonomy" id="33528"/>
    <lineage>
        <taxon>Eukaryota</taxon>
        <taxon>Metazoa</taxon>
        <taxon>Chordata</taxon>
        <taxon>Craniata</taxon>
        <taxon>Vertebrata</taxon>
        <taxon>Euteleostomi</taxon>
        <taxon>Actinopterygii</taxon>
        <taxon>Neopterygii</taxon>
        <taxon>Teleostei</taxon>
        <taxon>Neoteleostei</taxon>
        <taxon>Acanthomorphata</taxon>
        <taxon>Ovalentaria</taxon>
        <taxon>Atherinomorphae</taxon>
        <taxon>Cyprinodontiformes</taxon>
        <taxon>Poeciliidae</taxon>
        <taxon>Poeciliinae</taxon>
        <taxon>Gambusia</taxon>
    </lineage>
</organism>
<dbReference type="InterPro" id="IPR040308">
    <property type="entry name" value="HAPR1"/>
</dbReference>
<evidence type="ECO:0000256" key="1">
    <source>
        <dbReference type="ARBA" id="ARBA00004123"/>
    </source>
</evidence>
<dbReference type="Proteomes" id="UP000250572">
    <property type="component" value="Unassembled WGS sequence"/>
</dbReference>
<feature type="region of interest" description="Disordered" evidence="3">
    <location>
        <begin position="150"/>
        <end position="258"/>
    </location>
</feature>
<evidence type="ECO:0000313" key="4">
    <source>
        <dbReference type="EMBL" id="PWA27249.1"/>
    </source>
</evidence>
<reference evidence="4 5" key="1">
    <citation type="journal article" date="2018" name="G3 (Bethesda)">
        <title>A High-Quality Reference Genome for the Invasive Mosquitofish Gambusia affinis Using a Chicago Library.</title>
        <authorList>
            <person name="Hoffberg S.L."/>
            <person name="Troendle N.J."/>
            <person name="Glenn T.C."/>
            <person name="Mahmud O."/>
            <person name="Louha S."/>
            <person name="Chalopin D."/>
            <person name="Bennetzen J.L."/>
            <person name="Mauricio R."/>
        </authorList>
    </citation>
    <scope>NUCLEOTIDE SEQUENCE [LARGE SCALE GENOMIC DNA]</scope>
    <source>
        <strain evidence="4">NE01/NJP1002.9</strain>
        <tissue evidence="4">Muscle</tissue>
    </source>
</reference>
<feature type="region of interest" description="Disordered" evidence="3">
    <location>
        <begin position="286"/>
        <end position="333"/>
    </location>
</feature>
<dbReference type="AlphaFoldDB" id="A0A315VUJ3"/>
<evidence type="ECO:0000256" key="2">
    <source>
        <dbReference type="ARBA" id="ARBA00023242"/>
    </source>
</evidence>
<feature type="region of interest" description="Disordered" evidence="3">
    <location>
        <begin position="724"/>
        <end position="743"/>
    </location>
</feature>
<dbReference type="InterPro" id="IPR031369">
    <property type="entry name" value="PRR18"/>
</dbReference>
<keyword evidence="2" id="KW-0539">Nucleus</keyword>
<feature type="compositionally biased region" description="Polar residues" evidence="3">
    <location>
        <begin position="150"/>
        <end position="163"/>
    </location>
</feature>
<name>A0A315VUJ3_GAMAF</name>
<feature type="compositionally biased region" description="Polar residues" evidence="3">
    <location>
        <begin position="195"/>
        <end position="208"/>
    </location>
</feature>
<gene>
    <name evidence="4" type="ORF">CCH79_00013827</name>
</gene>
<sequence>MLRLYVMRSLMASVFSSPPIVRLRFLHKVWHPLYTCSLVKLRPTSIPSPPSTLKFFCTFDILSITSVQIPEPDSNKTFFSFTSSEAMLIPGSVQRHALCAAQIELVSSLVPSFFFHQQFYSKSELLSYLLLCVAKMPFIPQVSITRSVSGLTGDASSRSSGATTKVAREGKGSSVKERLALNLKQLGRKSPPKSHLTTARRISSGELQTNKRDQLLQSSQTDSPLTSSSGESLSKMEKHKLVNQSSKKSESVVKTRSRNNEEVHFTLTLAPEAVLLLQRRNSERYHRSAARNAAGGFSASGSTTDSRRRRQQSVPQRNSRAAGKNNPDAPLGDISSIVKISLLNEKHKYDDVEYEVVEDLGIDEQVVLKCTEWLHTLAETRKARPTPAKLTRDMVRAKQRKATKSGFNPENRREQRQRHLVVNKSHQNGKKDIESQLGVRGLGIPEKVQHEFVLGIKDPPVPPNSANRLQYSEKWEELFSEILRWWRGVLSISLIQRQREIAKSSISPRKLHFEQKANLLAMEERKEEGEAEIQEHGPEHWFSKWERQCLAEAEQDNPNEEEREQSQQKLWHLFQNSATAVAQLYKDRVCQQQGLSLWVPFQNAATAVTNLFNKSSNCLIPLESVEAHQRSYDLGVHLGHQRRNKEVIAWVKKRRRTIRREDLISFLCGKVPPPRTARAPPIVAMVSASRPSPPETDSSVEADLQPFREAIALHGLSGAMASISVRSGPPGSPTHPAQSLSRRRNGLHDMDLNTFIAEEMALHLDSAATRKRGSAPHSDVITDSPTHKRNRMLKTKFLTDEMMVPLGQTGHLSRVNPTSRPE</sequence>
<dbReference type="EMBL" id="NHOQ01001073">
    <property type="protein sequence ID" value="PWA27249.1"/>
    <property type="molecule type" value="Genomic_DNA"/>
</dbReference>
<dbReference type="PANTHER" id="PTHR31624">
    <property type="entry name" value="UPF0472 PROTEIN C16ORF72"/>
    <property type="match status" value="1"/>
</dbReference>
<evidence type="ECO:0000313" key="5">
    <source>
        <dbReference type="Proteomes" id="UP000250572"/>
    </source>
</evidence>
<dbReference type="Pfam" id="PF15251">
    <property type="entry name" value="TAPR1-like"/>
    <property type="match status" value="1"/>
</dbReference>
<dbReference type="Pfam" id="PF15671">
    <property type="entry name" value="PRR18"/>
    <property type="match status" value="1"/>
</dbReference>
<dbReference type="PANTHER" id="PTHR31624:SF4">
    <property type="entry name" value="CHROMOSOME 16 OPEN READING FRAME 72"/>
    <property type="match status" value="1"/>
</dbReference>
<dbReference type="GO" id="GO:0005634">
    <property type="term" value="C:nucleus"/>
    <property type="evidence" value="ECO:0007669"/>
    <property type="project" value="UniProtKB-SubCell"/>
</dbReference>
<accession>A0A315VUJ3</accession>
<feature type="non-terminal residue" evidence="4">
    <location>
        <position position="822"/>
    </location>
</feature>
<feature type="compositionally biased region" description="Basic and acidic residues" evidence="3">
    <location>
        <begin position="166"/>
        <end position="179"/>
    </location>
</feature>
<dbReference type="InterPro" id="IPR029196">
    <property type="entry name" value="HAPSTR1-like"/>
</dbReference>
<protein>
    <submittedName>
        <fullName evidence="4">Uncharacterized protein</fullName>
    </submittedName>
</protein>
<feature type="compositionally biased region" description="Low complexity" evidence="3">
    <location>
        <begin position="215"/>
        <end position="233"/>
    </location>
</feature>
<proteinExistence type="predicted"/>